<evidence type="ECO:0000313" key="2">
    <source>
        <dbReference type="EMBL" id="XDG30448.1"/>
    </source>
</evidence>
<gene>
    <name evidence="2" type="ORF">ABMZ61_20</name>
</gene>
<protein>
    <submittedName>
        <fullName evidence="2">Uncharacterized protein</fullName>
    </submittedName>
</protein>
<name>A0AB39AI92_9VIRU</name>
<reference evidence="2" key="1">
    <citation type="submission" date="2024-06" db="EMBL/GenBank/DDBJ databases">
        <authorList>
            <person name="Peters D.L."/>
        </authorList>
    </citation>
    <scope>NUCLEOTIDE SEQUENCE</scope>
</reference>
<organism evidence="2">
    <name type="scientific">Pseudomonas phage vB_PaeS_HTN2</name>
    <dbReference type="NCBI Taxonomy" id="3236647"/>
    <lineage>
        <taxon>Viruses</taxon>
    </lineage>
</organism>
<proteinExistence type="predicted"/>
<feature type="region of interest" description="Disordered" evidence="1">
    <location>
        <begin position="25"/>
        <end position="47"/>
    </location>
</feature>
<reference evidence="2" key="2">
    <citation type="submission" date="2024-08" db="EMBL/GenBank/DDBJ databases">
        <title>Characterization of Pseudomonas aeruginosa phages for therapeutic use.</title>
        <authorList>
            <person name="Nour El-Din H."/>
        </authorList>
    </citation>
    <scope>NUCLEOTIDE SEQUENCE</scope>
</reference>
<evidence type="ECO:0000256" key="1">
    <source>
        <dbReference type="SAM" id="MobiDB-lite"/>
    </source>
</evidence>
<dbReference type="EMBL" id="PP916319">
    <property type="protein sequence ID" value="XDG30448.1"/>
    <property type="molecule type" value="Genomic_DNA"/>
</dbReference>
<accession>A0AB39AI92</accession>
<sequence>MARFAGFSSKRSVKALLQAQLYWNRKRSREKSSEPPPPGGEGNSYAEDYFAEIYTE</sequence>